<dbReference type="Proteomes" id="UP000694381">
    <property type="component" value="Unassembled WGS sequence"/>
</dbReference>
<dbReference type="PANTHER" id="PTHR39223:SF1">
    <property type="entry name" value="RIKEN CDNA 1700029H14 GENE"/>
    <property type="match status" value="1"/>
</dbReference>
<reference evidence="2" key="1">
    <citation type="submission" date="2025-08" db="UniProtKB">
        <authorList>
            <consortium name="Ensembl"/>
        </authorList>
    </citation>
    <scope>IDENTIFICATION</scope>
</reference>
<protein>
    <submittedName>
        <fullName evidence="2">RIKEN cDNA 1700029H14 gene</fullName>
    </submittedName>
</protein>
<dbReference type="OMA" id="DEMQTSW"/>
<accession>A0A8C6W1P8</accession>
<dbReference type="Ensembl" id="ENSNGAT00000001446.1">
    <property type="protein sequence ID" value="ENSNGAP00000001423.1"/>
    <property type="gene ID" value="ENSNGAG00000001039.1"/>
</dbReference>
<evidence type="ECO:0000313" key="3">
    <source>
        <dbReference type="Proteomes" id="UP000694381"/>
    </source>
</evidence>
<dbReference type="PANTHER" id="PTHR39223">
    <property type="entry name" value="RIKEN CDNA 1700029H14 GENE"/>
    <property type="match status" value="1"/>
</dbReference>
<feature type="compositionally biased region" description="Basic and acidic residues" evidence="1">
    <location>
        <begin position="209"/>
        <end position="218"/>
    </location>
</feature>
<dbReference type="InterPro" id="IPR040020">
    <property type="entry name" value="C13orf46-like"/>
</dbReference>
<evidence type="ECO:0000256" key="1">
    <source>
        <dbReference type="SAM" id="MobiDB-lite"/>
    </source>
</evidence>
<feature type="compositionally biased region" description="Basic and acidic residues" evidence="1">
    <location>
        <begin position="29"/>
        <end position="38"/>
    </location>
</feature>
<dbReference type="GeneTree" id="ENSGT00390000016480"/>
<dbReference type="AlphaFoldDB" id="A0A8C6W1P8"/>
<evidence type="ECO:0000313" key="2">
    <source>
        <dbReference type="Ensembl" id="ENSNGAP00000001423.1"/>
    </source>
</evidence>
<proteinExistence type="predicted"/>
<feature type="region of interest" description="Disordered" evidence="1">
    <location>
        <begin position="1"/>
        <end position="191"/>
    </location>
</feature>
<organism evidence="2 3">
    <name type="scientific">Nannospalax galili</name>
    <name type="common">Northern Israeli blind subterranean mole rat</name>
    <name type="synonym">Spalax galili</name>
    <dbReference type="NCBI Taxonomy" id="1026970"/>
    <lineage>
        <taxon>Eukaryota</taxon>
        <taxon>Metazoa</taxon>
        <taxon>Chordata</taxon>
        <taxon>Craniata</taxon>
        <taxon>Vertebrata</taxon>
        <taxon>Euteleostomi</taxon>
        <taxon>Mammalia</taxon>
        <taxon>Eutheria</taxon>
        <taxon>Euarchontoglires</taxon>
        <taxon>Glires</taxon>
        <taxon>Rodentia</taxon>
        <taxon>Myomorpha</taxon>
        <taxon>Muroidea</taxon>
        <taxon>Spalacidae</taxon>
        <taxon>Spalacinae</taxon>
        <taxon>Nannospalax</taxon>
    </lineage>
</organism>
<sequence length="238" mass="26610">MEKDPNTHRKHQPGHGALPSGLTPGSLKMAHDRVELLRSRSVGILHQKGDPPASIRKRLHKELEPENQGKDPRSDTDGASCQMSLEEDRKKKNQDAQEKLVDESGKTEPEKSDSKASTTEEQDDACTKRCTSVAEEQEPESIKPNDLEKQKPSVFVEIELGDHTEEEAVTCAMGEERKPPMDTGDLSEEETRTSWVCCFPYTSRRKMRENKTALEKGQSDSSQPRPQVDPPPTRGQPS</sequence>
<reference evidence="2" key="2">
    <citation type="submission" date="2025-09" db="UniProtKB">
        <authorList>
            <consortium name="Ensembl"/>
        </authorList>
    </citation>
    <scope>IDENTIFICATION</scope>
</reference>
<feature type="compositionally biased region" description="Pro residues" evidence="1">
    <location>
        <begin position="227"/>
        <end position="238"/>
    </location>
</feature>
<feature type="compositionally biased region" description="Basic and acidic residues" evidence="1">
    <location>
        <begin position="86"/>
        <end position="114"/>
    </location>
</feature>
<gene>
    <name evidence="2" type="primary">CUNH13orf46</name>
</gene>
<feature type="compositionally biased region" description="Basic and acidic residues" evidence="1">
    <location>
        <begin position="61"/>
        <end position="76"/>
    </location>
</feature>
<feature type="region of interest" description="Disordered" evidence="1">
    <location>
        <begin position="207"/>
        <end position="238"/>
    </location>
</feature>
<feature type="compositionally biased region" description="Basic and acidic residues" evidence="1">
    <location>
        <begin position="140"/>
        <end position="151"/>
    </location>
</feature>
<name>A0A8C6W1P8_NANGA</name>
<keyword evidence="3" id="KW-1185">Reference proteome</keyword>